<name>A0A0D9WI47_9ORYZ</name>
<evidence type="ECO:0000313" key="2">
    <source>
        <dbReference type="EnsemblPlants" id="LPERR05G17230.1"/>
    </source>
</evidence>
<proteinExistence type="predicted"/>
<reference evidence="2 3" key="1">
    <citation type="submission" date="2012-08" db="EMBL/GenBank/DDBJ databases">
        <title>Oryza genome evolution.</title>
        <authorList>
            <person name="Wing R.A."/>
        </authorList>
    </citation>
    <scope>NUCLEOTIDE SEQUENCE</scope>
</reference>
<sequence length="163" mass="18371">MAALRLAARRIGAAAFQRPQATGLISRAVEEENRRLLPRLIHGYTPPSPVASGHSFRRLNFSTTPTGEAPKSVNKIGQPVTGHQKSVEDHDDLITKIEEKKQELSHLITKLRSNYPSRSKYSRDSRELLNLLVKQHRDIDVHDPQCRVGRRTATYLFSQALGK</sequence>
<accession>A0A0D9WI47</accession>
<organism evidence="2 3">
    <name type="scientific">Leersia perrieri</name>
    <dbReference type="NCBI Taxonomy" id="77586"/>
    <lineage>
        <taxon>Eukaryota</taxon>
        <taxon>Viridiplantae</taxon>
        <taxon>Streptophyta</taxon>
        <taxon>Embryophyta</taxon>
        <taxon>Tracheophyta</taxon>
        <taxon>Spermatophyta</taxon>
        <taxon>Magnoliopsida</taxon>
        <taxon>Liliopsida</taxon>
        <taxon>Poales</taxon>
        <taxon>Poaceae</taxon>
        <taxon>BOP clade</taxon>
        <taxon>Oryzoideae</taxon>
        <taxon>Oryzeae</taxon>
        <taxon>Oryzinae</taxon>
        <taxon>Leersia</taxon>
    </lineage>
</organism>
<evidence type="ECO:0000256" key="1">
    <source>
        <dbReference type="SAM" id="MobiDB-lite"/>
    </source>
</evidence>
<reference evidence="3" key="2">
    <citation type="submission" date="2013-12" db="EMBL/GenBank/DDBJ databases">
        <authorList>
            <person name="Yu Y."/>
            <person name="Lee S."/>
            <person name="de Baynast K."/>
            <person name="Wissotski M."/>
            <person name="Liu L."/>
            <person name="Talag J."/>
            <person name="Goicoechea J."/>
            <person name="Angelova A."/>
            <person name="Jetty R."/>
            <person name="Kudrna D."/>
            <person name="Golser W."/>
            <person name="Rivera L."/>
            <person name="Zhang J."/>
            <person name="Wing R."/>
        </authorList>
    </citation>
    <scope>NUCLEOTIDE SEQUENCE</scope>
</reference>
<dbReference type="Proteomes" id="UP000032180">
    <property type="component" value="Chromosome 5"/>
</dbReference>
<dbReference type="EnsemblPlants" id="LPERR05G17230.1">
    <property type="protein sequence ID" value="LPERR05G17230.1"/>
    <property type="gene ID" value="LPERR05G17230"/>
</dbReference>
<keyword evidence="3" id="KW-1185">Reference proteome</keyword>
<dbReference type="HOGENOM" id="CLU_138169_0_0_1"/>
<evidence type="ECO:0000313" key="3">
    <source>
        <dbReference type="Proteomes" id="UP000032180"/>
    </source>
</evidence>
<protein>
    <submittedName>
        <fullName evidence="2">Uncharacterized protein</fullName>
    </submittedName>
</protein>
<dbReference type="Gramene" id="LPERR05G17230.1">
    <property type="protein sequence ID" value="LPERR05G17230.1"/>
    <property type="gene ID" value="LPERR05G17230"/>
</dbReference>
<feature type="region of interest" description="Disordered" evidence="1">
    <location>
        <begin position="63"/>
        <end position="89"/>
    </location>
</feature>
<reference evidence="2" key="3">
    <citation type="submission" date="2015-04" db="UniProtKB">
        <authorList>
            <consortium name="EnsemblPlants"/>
        </authorList>
    </citation>
    <scope>IDENTIFICATION</scope>
</reference>
<dbReference type="AlphaFoldDB" id="A0A0D9WI47"/>